<dbReference type="AlphaFoldDB" id="A0AAJ0EI42"/>
<feature type="repeat" description="ANK" evidence="3">
    <location>
        <begin position="1"/>
        <end position="22"/>
    </location>
</feature>
<comment type="caution">
    <text evidence="4">The sequence shown here is derived from an EMBL/GenBank/DDBJ whole genome shotgun (WGS) entry which is preliminary data.</text>
</comment>
<evidence type="ECO:0000256" key="2">
    <source>
        <dbReference type="ARBA" id="ARBA00023043"/>
    </source>
</evidence>
<dbReference type="EMBL" id="JAHMHQ010000003">
    <property type="protein sequence ID" value="KAK1641167.1"/>
    <property type="molecule type" value="Genomic_DNA"/>
</dbReference>
<dbReference type="PANTHER" id="PTHR24173">
    <property type="entry name" value="ANKYRIN REPEAT CONTAINING"/>
    <property type="match status" value="1"/>
</dbReference>
<keyword evidence="1" id="KW-0677">Repeat</keyword>
<keyword evidence="2 3" id="KW-0040">ANK repeat</keyword>
<dbReference type="Proteomes" id="UP001243989">
    <property type="component" value="Unassembled WGS sequence"/>
</dbReference>
<evidence type="ECO:0000313" key="4">
    <source>
        <dbReference type="EMBL" id="KAK1641167.1"/>
    </source>
</evidence>
<name>A0AAJ0EI42_9PEZI</name>
<dbReference type="PROSITE" id="PS50297">
    <property type="entry name" value="ANK_REP_REGION"/>
    <property type="match status" value="1"/>
</dbReference>
<feature type="non-terminal residue" evidence="4">
    <location>
        <position position="1"/>
    </location>
</feature>
<dbReference type="InterPro" id="IPR036770">
    <property type="entry name" value="Ankyrin_rpt-contain_sf"/>
</dbReference>
<evidence type="ECO:0000256" key="1">
    <source>
        <dbReference type="ARBA" id="ARBA00022737"/>
    </source>
</evidence>
<accession>A0AAJ0EI42</accession>
<evidence type="ECO:0000313" key="5">
    <source>
        <dbReference type="Proteomes" id="UP001243989"/>
    </source>
</evidence>
<organism evidence="4 5">
    <name type="scientific">Colletotrichum phormii</name>
    <dbReference type="NCBI Taxonomy" id="359342"/>
    <lineage>
        <taxon>Eukaryota</taxon>
        <taxon>Fungi</taxon>
        <taxon>Dikarya</taxon>
        <taxon>Ascomycota</taxon>
        <taxon>Pezizomycotina</taxon>
        <taxon>Sordariomycetes</taxon>
        <taxon>Hypocreomycetidae</taxon>
        <taxon>Glomerellales</taxon>
        <taxon>Glomerellaceae</taxon>
        <taxon>Colletotrichum</taxon>
        <taxon>Colletotrichum acutatum species complex</taxon>
    </lineage>
</organism>
<feature type="repeat" description="ANK" evidence="3">
    <location>
        <begin position="55"/>
        <end position="87"/>
    </location>
</feature>
<dbReference type="GeneID" id="85480489"/>
<dbReference type="PANTHER" id="PTHR24173:SF83">
    <property type="entry name" value="SOCS BOX DOMAIN-CONTAINING PROTEIN"/>
    <property type="match status" value="1"/>
</dbReference>
<dbReference type="SMART" id="SM00248">
    <property type="entry name" value="ANK"/>
    <property type="match status" value="3"/>
</dbReference>
<dbReference type="Gene3D" id="1.25.40.20">
    <property type="entry name" value="Ankyrin repeat-containing domain"/>
    <property type="match status" value="2"/>
</dbReference>
<dbReference type="Pfam" id="PF12796">
    <property type="entry name" value="Ank_2"/>
    <property type="match status" value="1"/>
</dbReference>
<dbReference type="PROSITE" id="PS50088">
    <property type="entry name" value="ANK_REPEAT"/>
    <property type="match status" value="2"/>
</dbReference>
<reference evidence="4" key="1">
    <citation type="submission" date="2021-06" db="EMBL/GenBank/DDBJ databases">
        <title>Comparative genomics, transcriptomics and evolutionary studies reveal genomic signatures of adaptation to plant cell wall in hemibiotrophic fungi.</title>
        <authorList>
            <consortium name="DOE Joint Genome Institute"/>
            <person name="Baroncelli R."/>
            <person name="Diaz J.F."/>
            <person name="Benocci T."/>
            <person name="Peng M."/>
            <person name="Battaglia E."/>
            <person name="Haridas S."/>
            <person name="Andreopoulos W."/>
            <person name="Labutti K."/>
            <person name="Pangilinan J."/>
            <person name="Floch G.L."/>
            <person name="Makela M.R."/>
            <person name="Henrissat B."/>
            <person name="Grigoriev I.V."/>
            <person name="Crouch J.A."/>
            <person name="De Vries R.P."/>
            <person name="Sukno S.A."/>
            <person name="Thon M.R."/>
        </authorList>
    </citation>
    <scope>NUCLEOTIDE SEQUENCE</scope>
    <source>
        <strain evidence="4">CBS 102054</strain>
    </source>
</reference>
<protein>
    <submittedName>
        <fullName evidence="4">Ankyrin repeat-containing domain protein</fullName>
    </submittedName>
</protein>
<proteinExistence type="predicted"/>
<dbReference type="InterPro" id="IPR002110">
    <property type="entry name" value="Ankyrin_rpt"/>
</dbReference>
<sequence length="127" mass="13684">TGFLEAVKLLTEAGADINVLDASGKTALHRAAFYGKQATVKYLWNTANKTLRDREGRTALHLAAISGKWKTAAWLVDNGADVMARDRHMMLALHQAAWDGILDVVQLLCKNNATAGNTPGSLGRTPL</sequence>
<dbReference type="SUPFAM" id="SSF48403">
    <property type="entry name" value="Ankyrin repeat"/>
    <property type="match status" value="1"/>
</dbReference>
<dbReference type="RefSeq" id="XP_060449774.1">
    <property type="nucleotide sequence ID" value="XM_060595627.1"/>
</dbReference>
<gene>
    <name evidence="4" type="ORF">BDP81DRAFT_504467</name>
</gene>
<evidence type="ECO:0000256" key="3">
    <source>
        <dbReference type="PROSITE-ProRule" id="PRU00023"/>
    </source>
</evidence>
<keyword evidence="5" id="KW-1185">Reference proteome</keyword>